<comment type="function">
    <text evidence="18">Hydrolyzes DNA under acidic conditions with a preference for double-stranded DNA. Plays a major role in the clearance of nucleic acids generated through apoptosis, hence preventing autoinflammation. Necessary for proper fetal development and for definitive erythropoiesis in fetal liver and bone marrow, where it degrades nuclear DNA expelled from erythroid precursor cells.</text>
</comment>
<keyword evidence="5" id="KW-0217">Developmental protein</keyword>
<dbReference type="GeneTree" id="ENSGT00390000002634"/>
<keyword evidence="11" id="KW-1015">Disulfide bond</keyword>
<evidence type="ECO:0000313" key="21">
    <source>
        <dbReference type="Proteomes" id="UP000008672"/>
    </source>
</evidence>
<keyword evidence="10" id="KW-0378">Hydrolase</keyword>
<keyword evidence="9" id="KW-0255">Endonuclease</keyword>
<reference evidence="20" key="3">
    <citation type="submission" date="2025-09" db="UniProtKB">
        <authorList>
            <consortium name="Ensembl"/>
        </authorList>
    </citation>
    <scope>IDENTIFICATION</scope>
</reference>
<dbReference type="HOGENOM" id="CLU_053867_0_1_1"/>
<keyword evidence="7" id="KW-0540">Nuclease</keyword>
<dbReference type="EMBL" id="AFYH01100535">
    <property type="status" value="NOT_ANNOTATED_CDS"/>
    <property type="molecule type" value="Genomic_DNA"/>
</dbReference>
<keyword evidence="13" id="KW-0458">Lysosome</keyword>
<dbReference type="PANTHER" id="PTHR10858:SF9">
    <property type="entry name" value="DEOXYRIBONUCLEASE-2-ALPHA"/>
    <property type="match status" value="1"/>
</dbReference>
<dbReference type="Bgee" id="ENSLACG00000015255">
    <property type="expression patterns" value="Expressed in pelvic fin and 6 other cell types or tissues"/>
</dbReference>
<name>H3B5Z9_LATCH</name>
<dbReference type="InParanoid" id="H3B5Z9"/>
<evidence type="ECO:0000313" key="20">
    <source>
        <dbReference type="Ensembl" id="ENSLACP00000017320.2"/>
    </source>
</evidence>
<evidence type="ECO:0000256" key="19">
    <source>
        <dbReference type="SAM" id="SignalP"/>
    </source>
</evidence>
<dbReference type="PANTHER" id="PTHR10858">
    <property type="entry name" value="DEOXYRIBONUCLEASE II"/>
    <property type="match status" value="1"/>
</dbReference>
<evidence type="ECO:0000256" key="4">
    <source>
        <dbReference type="ARBA" id="ARBA00012036"/>
    </source>
</evidence>
<protein>
    <recommendedName>
        <fullName evidence="14">Deoxyribonuclease-2-alpha</fullName>
        <ecNumber evidence="4">3.1.22.1</ecNumber>
    </recommendedName>
    <alternativeName>
        <fullName evidence="15">Acid DNase</fullName>
    </alternativeName>
    <alternativeName>
        <fullName evidence="17">Deoxyribonuclease II alpha</fullName>
    </alternativeName>
    <alternativeName>
        <fullName evidence="16">Lysosomal DNase II</fullName>
    </alternativeName>
</protein>
<evidence type="ECO:0000256" key="1">
    <source>
        <dbReference type="ARBA" id="ARBA00000447"/>
    </source>
</evidence>
<evidence type="ECO:0000256" key="10">
    <source>
        <dbReference type="ARBA" id="ARBA00022801"/>
    </source>
</evidence>
<dbReference type="EMBL" id="AFYH01100536">
    <property type="status" value="NOT_ANNOTATED_CDS"/>
    <property type="molecule type" value="Genomic_DNA"/>
</dbReference>
<evidence type="ECO:0000256" key="14">
    <source>
        <dbReference type="ARBA" id="ARBA00039868"/>
    </source>
</evidence>
<dbReference type="PROSITE" id="PS51257">
    <property type="entry name" value="PROKAR_LIPOPROTEIN"/>
    <property type="match status" value="1"/>
</dbReference>
<dbReference type="OMA" id="YLMYNDE"/>
<dbReference type="CTD" id="1777"/>
<dbReference type="OrthoDB" id="10261598at2759"/>
<dbReference type="FunCoup" id="H3B5Z9">
    <property type="interactions" value="298"/>
</dbReference>
<sequence>MLRLLVLTGFFFSAHAAISCYGDNGKPVDWFIIYKLPNHPEHGWYEYGMKYKYQDAFTNGWKDGAHLINDTMGALGKTLQQLYNSQSVKNEDVGYALYNDQPPSEGNNSASYGHTKGVVLLDKEQGFWLIHSTPHFPPPVNQRYSWPKNGIRNGQSFLCVTYPFSQFNTIGKQLQFNHPLFFNQFIPESFESDLPDLVKAVKDKIPTSSSWTQQVTLTSAQGKNFVSFSKYGRFGDDLYSGFVAQALKRSLLVEFWPNSQGVLSSNCSMKYHVLNINNVTFAGGLHFHSQHDHSKWCVSESLTGEEQWTCIGDMNRNKGEQKRGGGTVCTSDPVVWKSYRALVGGWEPCND</sequence>
<evidence type="ECO:0000256" key="7">
    <source>
        <dbReference type="ARBA" id="ARBA00022722"/>
    </source>
</evidence>
<dbReference type="RefSeq" id="XP_064416894.1">
    <property type="nucleotide sequence ID" value="XM_064560824.1"/>
</dbReference>
<dbReference type="InterPro" id="IPR004947">
    <property type="entry name" value="DNase_II"/>
</dbReference>
<dbReference type="EC" id="3.1.22.1" evidence="4"/>
<comment type="similarity">
    <text evidence="3">Belongs to the DNase II family.</text>
</comment>
<accession>H3B5Z9</accession>
<evidence type="ECO:0000256" key="3">
    <source>
        <dbReference type="ARBA" id="ARBA00007527"/>
    </source>
</evidence>
<dbReference type="GeneID" id="102363855"/>
<dbReference type="Pfam" id="PF03265">
    <property type="entry name" value="DNase_II"/>
    <property type="match status" value="1"/>
</dbReference>
<dbReference type="eggNOG" id="KOG3825">
    <property type="taxonomic scope" value="Eukaryota"/>
</dbReference>
<evidence type="ECO:0000256" key="11">
    <source>
        <dbReference type="ARBA" id="ARBA00023157"/>
    </source>
</evidence>
<dbReference type="AlphaFoldDB" id="H3B5Z9"/>
<keyword evidence="21" id="KW-1185">Reference proteome</keyword>
<evidence type="ECO:0000256" key="13">
    <source>
        <dbReference type="ARBA" id="ARBA00023228"/>
    </source>
</evidence>
<keyword evidence="8 19" id="KW-0732">Signal</keyword>
<keyword evidence="12" id="KW-0325">Glycoprotein</keyword>
<evidence type="ECO:0000256" key="9">
    <source>
        <dbReference type="ARBA" id="ARBA00022759"/>
    </source>
</evidence>
<evidence type="ECO:0000256" key="16">
    <source>
        <dbReference type="ARBA" id="ARBA00041918"/>
    </source>
</evidence>
<proteinExistence type="inferred from homology"/>
<evidence type="ECO:0000256" key="8">
    <source>
        <dbReference type="ARBA" id="ARBA00022729"/>
    </source>
</evidence>
<reference evidence="21" key="1">
    <citation type="submission" date="2011-08" db="EMBL/GenBank/DDBJ databases">
        <title>The draft genome of Latimeria chalumnae.</title>
        <authorList>
            <person name="Di Palma F."/>
            <person name="Alfoldi J."/>
            <person name="Johnson J."/>
            <person name="Berlin A."/>
            <person name="Gnerre S."/>
            <person name="Jaffe D."/>
            <person name="MacCallum I."/>
            <person name="Young S."/>
            <person name="Walker B.J."/>
            <person name="Lander E."/>
            <person name="Lindblad-Toh K."/>
        </authorList>
    </citation>
    <scope>NUCLEOTIDE SEQUENCE [LARGE SCALE GENOMIC DNA]</scope>
    <source>
        <strain evidence="21">Wild caught</strain>
    </source>
</reference>
<evidence type="ECO:0000256" key="5">
    <source>
        <dbReference type="ARBA" id="ARBA00022473"/>
    </source>
</evidence>
<feature type="chain" id="PRO_5003580930" description="Deoxyribonuclease-2-alpha" evidence="19">
    <location>
        <begin position="17"/>
        <end position="351"/>
    </location>
</feature>
<evidence type="ECO:0000256" key="17">
    <source>
        <dbReference type="ARBA" id="ARBA00043033"/>
    </source>
</evidence>
<dbReference type="Ensembl" id="ENSLACT00000017447.2">
    <property type="protein sequence ID" value="ENSLACP00000017320.2"/>
    <property type="gene ID" value="ENSLACG00000015255.2"/>
</dbReference>
<dbReference type="STRING" id="7897.ENSLACP00000017320"/>
<comment type="catalytic activity">
    <reaction evidence="1">
        <text>Endonucleolytic cleavage to nucleoside 3'-phosphates and 3'-phosphooligonucleotide end-products.</text>
        <dbReference type="EC" id="3.1.22.1"/>
    </reaction>
</comment>
<evidence type="ECO:0000256" key="6">
    <source>
        <dbReference type="ARBA" id="ARBA00022703"/>
    </source>
</evidence>
<evidence type="ECO:0000256" key="18">
    <source>
        <dbReference type="ARBA" id="ARBA00045381"/>
    </source>
</evidence>
<gene>
    <name evidence="20" type="primary">DNASE2</name>
</gene>
<dbReference type="GO" id="GO:0005764">
    <property type="term" value="C:lysosome"/>
    <property type="evidence" value="ECO:0007669"/>
    <property type="project" value="UniProtKB-SubCell"/>
</dbReference>
<organism evidence="20 21">
    <name type="scientific">Latimeria chalumnae</name>
    <name type="common">Coelacanth</name>
    <dbReference type="NCBI Taxonomy" id="7897"/>
    <lineage>
        <taxon>Eukaryota</taxon>
        <taxon>Metazoa</taxon>
        <taxon>Chordata</taxon>
        <taxon>Craniata</taxon>
        <taxon>Vertebrata</taxon>
        <taxon>Euteleostomi</taxon>
        <taxon>Coelacanthiformes</taxon>
        <taxon>Coelacanthidae</taxon>
        <taxon>Latimeria</taxon>
    </lineage>
</organism>
<feature type="signal peptide" evidence="19">
    <location>
        <begin position="1"/>
        <end position="16"/>
    </location>
</feature>
<reference evidence="20" key="2">
    <citation type="submission" date="2025-08" db="UniProtKB">
        <authorList>
            <consortium name="Ensembl"/>
        </authorList>
    </citation>
    <scope>IDENTIFICATION</scope>
</reference>
<comment type="subcellular location">
    <subcellularLocation>
        <location evidence="2">Lysosome</location>
    </subcellularLocation>
</comment>
<dbReference type="GO" id="GO:0006309">
    <property type="term" value="P:apoptotic DNA fragmentation"/>
    <property type="evidence" value="ECO:0007669"/>
    <property type="project" value="TreeGrafter"/>
</dbReference>
<evidence type="ECO:0000256" key="15">
    <source>
        <dbReference type="ARBA" id="ARBA00041393"/>
    </source>
</evidence>
<dbReference type="GO" id="GO:0004531">
    <property type="term" value="F:deoxyribonuclease II activity"/>
    <property type="evidence" value="ECO:0007669"/>
    <property type="project" value="UniProtKB-EC"/>
</dbReference>
<dbReference type="Proteomes" id="UP000008672">
    <property type="component" value="Unassembled WGS sequence"/>
</dbReference>
<evidence type="ECO:0000256" key="2">
    <source>
        <dbReference type="ARBA" id="ARBA00004371"/>
    </source>
</evidence>
<keyword evidence="6" id="KW-0053">Apoptosis</keyword>
<dbReference type="KEGG" id="lcm:102363855"/>
<evidence type="ECO:0000256" key="12">
    <source>
        <dbReference type="ARBA" id="ARBA00023180"/>
    </source>
</evidence>